<dbReference type="GO" id="GO:0034067">
    <property type="term" value="P:protein localization to Golgi apparatus"/>
    <property type="evidence" value="ECO:0007669"/>
    <property type="project" value="TreeGrafter"/>
</dbReference>
<dbReference type="SMART" id="SM00177">
    <property type="entry name" value="ARF"/>
    <property type="match status" value="1"/>
</dbReference>
<dbReference type="FunFam" id="3.40.50.300:FF:001317">
    <property type="entry name" value="Putative ADP-ribosylation factor"/>
    <property type="match status" value="1"/>
</dbReference>
<dbReference type="InterPro" id="IPR024156">
    <property type="entry name" value="Small_GTPase_ARF"/>
</dbReference>
<dbReference type="GO" id="GO:0005525">
    <property type="term" value="F:GTP binding"/>
    <property type="evidence" value="ECO:0007669"/>
    <property type="project" value="UniProtKB-KW"/>
</dbReference>
<dbReference type="STRING" id="13370.A0A448YHB7"/>
<evidence type="ECO:0000313" key="5">
    <source>
        <dbReference type="EMBL" id="VEU20276.1"/>
    </source>
</evidence>
<dbReference type="SMART" id="SM00178">
    <property type="entry name" value="SAR"/>
    <property type="match status" value="1"/>
</dbReference>
<dbReference type="PRINTS" id="PR00449">
    <property type="entry name" value="RASTRNSFRMNG"/>
</dbReference>
<keyword evidence="4" id="KW-0479">Metal-binding</keyword>
<dbReference type="InterPro" id="IPR027417">
    <property type="entry name" value="P-loop_NTPase"/>
</dbReference>
<feature type="binding site" evidence="4">
    <location>
        <position position="31"/>
    </location>
    <ligand>
        <name>Mg(2+)</name>
        <dbReference type="ChEBI" id="CHEBI:18420"/>
    </ligand>
</feature>
<evidence type="ECO:0000256" key="3">
    <source>
        <dbReference type="PIRSR" id="PIRSR606689-1"/>
    </source>
</evidence>
<dbReference type="Proteomes" id="UP000290900">
    <property type="component" value="Unassembled WGS sequence"/>
</dbReference>
<dbReference type="GO" id="GO:0046872">
    <property type="term" value="F:metal ion binding"/>
    <property type="evidence" value="ECO:0007669"/>
    <property type="project" value="UniProtKB-KW"/>
</dbReference>
<dbReference type="GO" id="GO:0003924">
    <property type="term" value="F:GTPase activity"/>
    <property type="evidence" value="ECO:0007669"/>
    <property type="project" value="InterPro"/>
</dbReference>
<keyword evidence="4" id="KW-0460">Magnesium</keyword>
<evidence type="ECO:0000256" key="2">
    <source>
        <dbReference type="ARBA" id="ARBA00023134"/>
    </source>
</evidence>
<dbReference type="SUPFAM" id="SSF52540">
    <property type="entry name" value="P-loop containing nucleoside triphosphate hydrolases"/>
    <property type="match status" value="1"/>
</dbReference>
<sequence length="208" mass="23740">MFHLAQSLYDSWNAREEYSVLILGLDNAGKTTLLEEVKSSYIPNYKKLPPNRILPTMGQNVATIKVNKVYLKFWDVGGQDTLRELWDEYYETAHAIVFVIDSCDKDRLVECSNALTKIVTNDLVEGLPILMLANKQDLDSPDKMELVDIKEIFNPIAESLNARDSRVLPVSAITGNGVKEAIEWLQVRVSRNKVNRPPKYRKSKKRSK</sequence>
<dbReference type="InterPro" id="IPR006689">
    <property type="entry name" value="Small_GTPase_ARF/SAR"/>
</dbReference>
<name>A0A448YHB7_BRENA</name>
<dbReference type="Gene3D" id="3.40.50.300">
    <property type="entry name" value="P-loop containing nucleotide triphosphate hydrolases"/>
    <property type="match status" value="1"/>
</dbReference>
<dbReference type="PROSITE" id="PS51419">
    <property type="entry name" value="RAB"/>
    <property type="match status" value="1"/>
</dbReference>
<dbReference type="Pfam" id="PF00025">
    <property type="entry name" value="Arf"/>
    <property type="match status" value="1"/>
</dbReference>
<feature type="binding site" evidence="4">
    <location>
        <position position="56"/>
    </location>
    <ligand>
        <name>Mg(2+)</name>
        <dbReference type="ChEBI" id="CHEBI:18420"/>
    </ligand>
</feature>
<dbReference type="GO" id="GO:0005794">
    <property type="term" value="C:Golgi apparatus"/>
    <property type="evidence" value="ECO:0007669"/>
    <property type="project" value="TreeGrafter"/>
</dbReference>
<evidence type="ECO:0000256" key="4">
    <source>
        <dbReference type="PIRSR" id="PIRSR606689-2"/>
    </source>
</evidence>
<keyword evidence="6" id="KW-1185">Reference proteome</keyword>
<dbReference type="AlphaFoldDB" id="A0A448YHB7"/>
<dbReference type="PANTHER" id="PTHR45909:SF1">
    <property type="entry name" value="ADP-RIBOSYLATION FACTOR-RELATED PROTEIN 1"/>
    <property type="match status" value="1"/>
</dbReference>
<dbReference type="GO" id="GO:0006886">
    <property type="term" value="P:intracellular protein transport"/>
    <property type="evidence" value="ECO:0007669"/>
    <property type="project" value="TreeGrafter"/>
</dbReference>
<proteinExistence type="predicted"/>
<accession>A0A448YHB7</accession>
<dbReference type="InParanoid" id="A0A448YHB7"/>
<evidence type="ECO:0000256" key="1">
    <source>
        <dbReference type="ARBA" id="ARBA00022741"/>
    </source>
</evidence>
<evidence type="ECO:0000313" key="6">
    <source>
        <dbReference type="Proteomes" id="UP000290900"/>
    </source>
</evidence>
<dbReference type="FunCoup" id="A0A448YHB7">
    <property type="interactions" value="729"/>
</dbReference>
<feature type="binding site" evidence="3">
    <location>
        <position position="78"/>
    </location>
    <ligand>
        <name>GTP</name>
        <dbReference type="ChEBI" id="CHEBI:37565"/>
    </ligand>
</feature>
<dbReference type="PANTHER" id="PTHR45909">
    <property type="entry name" value="ADP-RIBOSYLATION FACTOR-RELATED PROTEIN 1"/>
    <property type="match status" value="1"/>
</dbReference>
<dbReference type="PROSITE" id="PS51417">
    <property type="entry name" value="ARF"/>
    <property type="match status" value="1"/>
</dbReference>
<dbReference type="EMBL" id="CAACVR010000003">
    <property type="protein sequence ID" value="VEU20276.1"/>
    <property type="molecule type" value="Genomic_DNA"/>
</dbReference>
<reference evidence="5 6" key="1">
    <citation type="submission" date="2018-12" db="EMBL/GenBank/DDBJ databases">
        <authorList>
            <person name="Tiukova I."/>
            <person name="Dainat J."/>
        </authorList>
    </citation>
    <scope>NUCLEOTIDE SEQUENCE [LARGE SCALE GENOMIC DNA]</scope>
</reference>
<feature type="binding site" evidence="3">
    <location>
        <begin position="134"/>
        <end position="137"/>
    </location>
    <ligand>
        <name>GTP</name>
        <dbReference type="ChEBI" id="CHEBI:37565"/>
    </ligand>
</feature>
<dbReference type="OrthoDB" id="414781at2759"/>
<dbReference type="NCBIfam" id="TIGR00231">
    <property type="entry name" value="small_GTP"/>
    <property type="match status" value="1"/>
</dbReference>
<gene>
    <name evidence="5" type="ORF">BRENAR_LOCUS1011</name>
</gene>
<keyword evidence="2 3" id="KW-0342">GTP-binding</keyword>
<dbReference type="GO" id="GO:0043001">
    <property type="term" value="P:Golgi to plasma membrane protein transport"/>
    <property type="evidence" value="ECO:0007669"/>
    <property type="project" value="TreeGrafter"/>
</dbReference>
<protein>
    <submittedName>
        <fullName evidence="5">DEKNAAC101084</fullName>
    </submittedName>
</protein>
<dbReference type="InterPro" id="IPR005225">
    <property type="entry name" value="Small_GTP-bd"/>
</dbReference>
<keyword evidence="1 3" id="KW-0547">Nucleotide-binding</keyword>
<organism evidence="5 6">
    <name type="scientific">Brettanomyces naardenensis</name>
    <name type="common">Yeast</name>
    <dbReference type="NCBI Taxonomy" id="13370"/>
    <lineage>
        <taxon>Eukaryota</taxon>
        <taxon>Fungi</taxon>
        <taxon>Dikarya</taxon>
        <taxon>Ascomycota</taxon>
        <taxon>Saccharomycotina</taxon>
        <taxon>Pichiomycetes</taxon>
        <taxon>Pichiales</taxon>
        <taxon>Pichiaceae</taxon>
        <taxon>Brettanomyces</taxon>
    </lineage>
</organism>
<feature type="binding site" evidence="3">
    <location>
        <begin position="24"/>
        <end position="31"/>
    </location>
    <ligand>
        <name>GTP</name>
        <dbReference type="ChEBI" id="CHEBI:37565"/>
    </ligand>
</feature>